<gene>
    <name evidence="2" type="ORF">R7226_07465</name>
</gene>
<dbReference type="Gene3D" id="3.30.750.24">
    <property type="entry name" value="STAS domain"/>
    <property type="match status" value="1"/>
</dbReference>
<organism evidence="2 3">
    <name type="scientific">Conexibacter stalactiti</name>
    <dbReference type="NCBI Taxonomy" id="1940611"/>
    <lineage>
        <taxon>Bacteria</taxon>
        <taxon>Bacillati</taxon>
        <taxon>Actinomycetota</taxon>
        <taxon>Thermoleophilia</taxon>
        <taxon>Solirubrobacterales</taxon>
        <taxon>Conexibacteraceae</taxon>
        <taxon>Conexibacter</taxon>
    </lineage>
</organism>
<dbReference type="InterPro" id="IPR002645">
    <property type="entry name" value="STAS_dom"/>
</dbReference>
<dbReference type="Proteomes" id="UP001284601">
    <property type="component" value="Unassembled WGS sequence"/>
</dbReference>
<protein>
    <submittedName>
        <fullName evidence="2">STAS domain-containing protein</fullName>
    </submittedName>
</protein>
<dbReference type="RefSeq" id="WP_318596424.1">
    <property type="nucleotide sequence ID" value="NZ_JAWSTH010000013.1"/>
</dbReference>
<dbReference type="InterPro" id="IPR058548">
    <property type="entry name" value="MlaB-like_STAS"/>
</dbReference>
<feature type="domain" description="STAS" evidence="1">
    <location>
        <begin position="30"/>
        <end position="108"/>
    </location>
</feature>
<dbReference type="EMBL" id="JAWSTH010000013">
    <property type="protein sequence ID" value="MDW5594167.1"/>
    <property type="molecule type" value="Genomic_DNA"/>
</dbReference>
<dbReference type="SUPFAM" id="SSF52091">
    <property type="entry name" value="SpoIIaa-like"/>
    <property type="match status" value="1"/>
</dbReference>
<name>A0ABU4HLK3_9ACTN</name>
<evidence type="ECO:0000259" key="1">
    <source>
        <dbReference type="PROSITE" id="PS50801"/>
    </source>
</evidence>
<dbReference type="InterPro" id="IPR036513">
    <property type="entry name" value="STAS_dom_sf"/>
</dbReference>
<proteinExistence type="predicted"/>
<dbReference type="CDD" id="cd07043">
    <property type="entry name" value="STAS_anti-anti-sigma_factors"/>
    <property type="match status" value="1"/>
</dbReference>
<dbReference type="PROSITE" id="PS50801">
    <property type="entry name" value="STAS"/>
    <property type="match status" value="1"/>
</dbReference>
<dbReference type="Pfam" id="PF13466">
    <property type="entry name" value="STAS_2"/>
    <property type="match status" value="1"/>
</dbReference>
<reference evidence="3" key="1">
    <citation type="submission" date="2023-07" db="EMBL/GenBank/DDBJ databases">
        <title>Conexibacter stalactiti sp. nov., isolated from stalactites in a lava cave and emended description of the genus Conexibacter.</title>
        <authorList>
            <person name="Lee S.D."/>
        </authorList>
    </citation>
    <scope>NUCLEOTIDE SEQUENCE [LARGE SCALE GENOMIC DNA]</scope>
    <source>
        <strain evidence="3">KCTC 39840</strain>
    </source>
</reference>
<reference evidence="2 3" key="2">
    <citation type="submission" date="2023-10" db="EMBL/GenBank/DDBJ databases">
        <authorList>
            <person name="Han X.F."/>
        </authorList>
    </citation>
    <scope>NUCLEOTIDE SEQUENCE [LARGE SCALE GENOMIC DNA]</scope>
    <source>
        <strain evidence="2 3">KCTC 39840</strain>
    </source>
</reference>
<evidence type="ECO:0000313" key="3">
    <source>
        <dbReference type="Proteomes" id="UP001284601"/>
    </source>
</evidence>
<keyword evidence="3" id="KW-1185">Reference proteome</keyword>
<sequence length="147" mass="15823">MRVHLCSCADREGFVRFARIVDYGEHPPTLRCSGDEDRATQARRRPALARAIKAPADVAIDLTDLTWADASLMLDFVMLARRLRAQGRTVALRNAQPQIIALIELVGLDRLQGVSVERATAALPGTAGMPGTTGVAANAARLRVAHA</sequence>
<comment type="caution">
    <text evidence="2">The sequence shown here is derived from an EMBL/GenBank/DDBJ whole genome shotgun (WGS) entry which is preliminary data.</text>
</comment>
<accession>A0ABU4HLK3</accession>
<evidence type="ECO:0000313" key="2">
    <source>
        <dbReference type="EMBL" id="MDW5594167.1"/>
    </source>
</evidence>